<dbReference type="PANTHER" id="PTHR35273">
    <property type="entry name" value="ALPHA-1,4 POLYGALACTOSAMINIDASE, PUTATIVE (AFU_ORTHOLOGUE AFUA_3G07890)-RELATED"/>
    <property type="match status" value="1"/>
</dbReference>
<evidence type="ECO:0000313" key="6">
    <source>
        <dbReference type="Proteomes" id="UP000243515"/>
    </source>
</evidence>
<feature type="domain" description="Glycoside-hydrolase family GH114 TIM-barrel" evidence="4">
    <location>
        <begin position="46"/>
        <end position="151"/>
    </location>
</feature>
<name>A0A232LUI4_9EURO</name>
<proteinExistence type="predicted"/>
<dbReference type="EMBL" id="NPHW01004534">
    <property type="protein sequence ID" value="OXV07815.1"/>
    <property type="molecule type" value="Genomic_DNA"/>
</dbReference>
<feature type="transmembrane region" description="Helical" evidence="3">
    <location>
        <begin position="23"/>
        <end position="45"/>
    </location>
</feature>
<dbReference type="AlphaFoldDB" id="A0A232LUI4"/>
<evidence type="ECO:0000256" key="3">
    <source>
        <dbReference type="SAM" id="Phobius"/>
    </source>
</evidence>
<dbReference type="PANTHER" id="PTHR35273:SF2">
    <property type="entry name" value="ALPHA-GALACTOSIDASE"/>
    <property type="match status" value="1"/>
</dbReference>
<dbReference type="InterPro" id="IPR013785">
    <property type="entry name" value="Aldolase_TIM"/>
</dbReference>
<gene>
    <name evidence="5" type="ORF">Egran_04419</name>
</gene>
<sequence>MEKTRDAPHAGKGWKSWSTRKKFLVVSLILLVVAAGIGIGIGVGLDSVDYVNFLADAAHSRGMSIGLKNAGSIIPSVIGQMQWSVNEQCVQNNECSTYEAFINASKPVFHIEYPKNVTDDDISVSQSVPACKSDDSNGFSTILKNLNLDTWIQMCQPASN</sequence>
<dbReference type="Proteomes" id="UP000243515">
    <property type="component" value="Unassembled WGS sequence"/>
</dbReference>
<keyword evidence="3" id="KW-0472">Membrane</keyword>
<keyword evidence="3" id="KW-1133">Transmembrane helix</keyword>
<accession>A0A232LUI4</accession>
<dbReference type="Pfam" id="PF03537">
    <property type="entry name" value="Glyco_hydro_114"/>
    <property type="match status" value="1"/>
</dbReference>
<dbReference type="InterPro" id="IPR004352">
    <property type="entry name" value="GH114_TIM-barrel"/>
</dbReference>
<reference evidence="5 6" key="1">
    <citation type="journal article" date="2015" name="Environ. Microbiol.">
        <title>Metagenome sequence of Elaphomyces granulatus from sporocarp tissue reveals Ascomycota ectomycorrhizal fingerprints of genome expansion and a Proteobacteria-rich microbiome.</title>
        <authorList>
            <person name="Quandt C.A."/>
            <person name="Kohler A."/>
            <person name="Hesse C.N."/>
            <person name="Sharpton T.J."/>
            <person name="Martin F."/>
            <person name="Spatafora J.W."/>
        </authorList>
    </citation>
    <scope>NUCLEOTIDE SEQUENCE [LARGE SCALE GENOMIC DNA]</scope>
    <source>
        <strain evidence="5 6">OSC145934</strain>
    </source>
</reference>
<organism evidence="5 6">
    <name type="scientific">Elaphomyces granulatus</name>
    <dbReference type="NCBI Taxonomy" id="519963"/>
    <lineage>
        <taxon>Eukaryota</taxon>
        <taxon>Fungi</taxon>
        <taxon>Dikarya</taxon>
        <taxon>Ascomycota</taxon>
        <taxon>Pezizomycotina</taxon>
        <taxon>Eurotiomycetes</taxon>
        <taxon>Eurotiomycetidae</taxon>
        <taxon>Eurotiales</taxon>
        <taxon>Elaphomycetaceae</taxon>
        <taxon>Elaphomyces</taxon>
    </lineage>
</organism>
<dbReference type="InterPro" id="IPR017853">
    <property type="entry name" value="GH"/>
</dbReference>
<protein>
    <recommendedName>
        <fullName evidence="2">alpha-galactosidase</fullName>
        <ecNumber evidence="2">3.2.1.22</ecNumber>
    </recommendedName>
</protein>
<dbReference type="GO" id="GO:0004557">
    <property type="term" value="F:alpha-galactosidase activity"/>
    <property type="evidence" value="ECO:0007669"/>
    <property type="project" value="UniProtKB-EC"/>
</dbReference>
<evidence type="ECO:0000259" key="4">
    <source>
        <dbReference type="Pfam" id="PF03537"/>
    </source>
</evidence>
<dbReference type="EC" id="3.2.1.22" evidence="2"/>
<dbReference type="Gene3D" id="3.20.20.70">
    <property type="entry name" value="Aldolase class I"/>
    <property type="match status" value="1"/>
</dbReference>
<comment type="catalytic activity">
    <reaction evidence="1">
        <text>Hydrolysis of terminal, non-reducing alpha-D-galactose residues in alpha-D-galactosides, including galactose oligosaccharides, galactomannans and galactolipids.</text>
        <dbReference type="EC" id="3.2.1.22"/>
    </reaction>
</comment>
<evidence type="ECO:0000256" key="1">
    <source>
        <dbReference type="ARBA" id="ARBA00001255"/>
    </source>
</evidence>
<evidence type="ECO:0000256" key="2">
    <source>
        <dbReference type="ARBA" id="ARBA00012755"/>
    </source>
</evidence>
<evidence type="ECO:0000313" key="5">
    <source>
        <dbReference type="EMBL" id="OXV07815.1"/>
    </source>
</evidence>
<keyword evidence="6" id="KW-1185">Reference proteome</keyword>
<dbReference type="OrthoDB" id="2108802at2759"/>
<dbReference type="SUPFAM" id="SSF51445">
    <property type="entry name" value="(Trans)glycosidases"/>
    <property type="match status" value="1"/>
</dbReference>
<comment type="caution">
    <text evidence="5">The sequence shown here is derived from an EMBL/GenBank/DDBJ whole genome shotgun (WGS) entry which is preliminary data.</text>
</comment>
<keyword evidence="3" id="KW-0812">Transmembrane</keyword>